<comment type="caution">
    <text evidence="1">The sequence shown here is derived from an EMBL/GenBank/DDBJ whole genome shotgun (WGS) entry which is preliminary data.</text>
</comment>
<dbReference type="Proteomes" id="UP000198211">
    <property type="component" value="Unassembled WGS sequence"/>
</dbReference>
<accession>A0A225VJQ2</accession>
<sequence length="35" mass="4000">MHPFLMMPERRARNVIPLSVVVFNVLWMSGSPSSL</sequence>
<organism evidence="1 2">
    <name type="scientific">Phytophthora megakarya</name>
    <dbReference type="NCBI Taxonomy" id="4795"/>
    <lineage>
        <taxon>Eukaryota</taxon>
        <taxon>Sar</taxon>
        <taxon>Stramenopiles</taxon>
        <taxon>Oomycota</taxon>
        <taxon>Peronosporomycetes</taxon>
        <taxon>Peronosporales</taxon>
        <taxon>Peronosporaceae</taxon>
        <taxon>Phytophthora</taxon>
    </lineage>
</organism>
<reference evidence="2" key="1">
    <citation type="submission" date="2017-03" db="EMBL/GenBank/DDBJ databases">
        <title>Phytopthora megakarya and P. palmivora, two closely related causual agents of cacao black pod achieved similar genome size and gene model numbers by different mechanisms.</title>
        <authorList>
            <person name="Ali S."/>
            <person name="Shao J."/>
            <person name="Larry D.J."/>
            <person name="Kronmiller B."/>
            <person name="Shen D."/>
            <person name="Strem M.D."/>
            <person name="Melnick R.L."/>
            <person name="Guiltinan M.J."/>
            <person name="Tyler B.M."/>
            <person name="Meinhardt L.W."/>
            <person name="Bailey B.A."/>
        </authorList>
    </citation>
    <scope>NUCLEOTIDE SEQUENCE [LARGE SCALE GENOMIC DNA]</scope>
    <source>
        <strain evidence="2">zdho120</strain>
    </source>
</reference>
<evidence type="ECO:0000313" key="1">
    <source>
        <dbReference type="EMBL" id="OWZ05801.1"/>
    </source>
</evidence>
<dbReference type="AlphaFoldDB" id="A0A225VJQ2"/>
<evidence type="ECO:0000313" key="2">
    <source>
        <dbReference type="Proteomes" id="UP000198211"/>
    </source>
</evidence>
<gene>
    <name evidence="1" type="ORF">PHMEG_00022037</name>
</gene>
<proteinExistence type="predicted"/>
<protein>
    <submittedName>
        <fullName evidence="1">Uncharacterized protein</fullName>
    </submittedName>
</protein>
<dbReference type="EMBL" id="NBNE01004245">
    <property type="protein sequence ID" value="OWZ05801.1"/>
    <property type="molecule type" value="Genomic_DNA"/>
</dbReference>
<name>A0A225VJQ2_9STRA</name>
<keyword evidence="2" id="KW-1185">Reference proteome</keyword>